<sequence>MIRAANRPELESQFIPRDSCGVEVGVLRGQHAAWLLNNLSLKKLYLVDHWLSYYRPGPPVPARIRDKQFRRVRDRFAKDSAIGRVVILRGDSKEMASRIDDGSVDWVYVDALHTYEGCLGDLEAYRPKIRAGGLLLAHDWWATETVNKAVADYLEKYTQDELIGVVEHGDGEAAIRIGGAACSS</sequence>
<keyword evidence="1" id="KW-0808">Transferase</keyword>
<accession>A0A6H1ZGJ0</accession>
<dbReference type="GO" id="GO:0032259">
    <property type="term" value="P:methylation"/>
    <property type="evidence" value="ECO:0007669"/>
    <property type="project" value="UniProtKB-KW"/>
</dbReference>
<dbReference type="GO" id="GO:0008168">
    <property type="term" value="F:methyltransferase activity"/>
    <property type="evidence" value="ECO:0007669"/>
    <property type="project" value="UniProtKB-KW"/>
</dbReference>
<dbReference type="EMBL" id="MT141485">
    <property type="protein sequence ID" value="QJA62913.1"/>
    <property type="molecule type" value="Genomic_DNA"/>
</dbReference>
<dbReference type="Pfam" id="PF13578">
    <property type="entry name" value="Methyltransf_24"/>
    <property type="match status" value="1"/>
</dbReference>
<name>A0A6H1ZGJ0_9ZZZZ</name>
<reference evidence="1" key="1">
    <citation type="submission" date="2020-03" db="EMBL/GenBank/DDBJ databases">
        <title>The deep terrestrial virosphere.</title>
        <authorList>
            <person name="Holmfeldt K."/>
            <person name="Nilsson E."/>
            <person name="Simone D."/>
            <person name="Lopez-Fernandez M."/>
            <person name="Wu X."/>
            <person name="de Brujin I."/>
            <person name="Lundin D."/>
            <person name="Andersson A."/>
            <person name="Bertilsson S."/>
            <person name="Dopson M."/>
        </authorList>
    </citation>
    <scope>NUCLEOTIDE SEQUENCE</scope>
    <source>
        <strain evidence="2">MM415B00684</strain>
        <strain evidence="1">TM448A00447</strain>
        <strain evidence="3">TM448B00974</strain>
    </source>
</reference>
<dbReference type="SUPFAM" id="SSF53335">
    <property type="entry name" value="S-adenosyl-L-methionine-dependent methyltransferases"/>
    <property type="match status" value="1"/>
</dbReference>
<dbReference type="Gene3D" id="3.40.50.150">
    <property type="entry name" value="Vaccinia Virus protein VP39"/>
    <property type="match status" value="1"/>
</dbReference>
<dbReference type="EMBL" id="MT144014">
    <property type="protein sequence ID" value="QJA46541.1"/>
    <property type="molecule type" value="Genomic_DNA"/>
</dbReference>
<keyword evidence="1" id="KW-0489">Methyltransferase</keyword>
<evidence type="ECO:0000313" key="2">
    <source>
        <dbReference type="EMBL" id="QJA62913.1"/>
    </source>
</evidence>
<protein>
    <submittedName>
        <fullName evidence="1">Putative methyltransferase</fullName>
    </submittedName>
</protein>
<dbReference type="EMBL" id="MT144682">
    <property type="protein sequence ID" value="QJH97326.1"/>
    <property type="molecule type" value="Genomic_DNA"/>
</dbReference>
<dbReference type="InterPro" id="IPR029063">
    <property type="entry name" value="SAM-dependent_MTases_sf"/>
</dbReference>
<evidence type="ECO:0000313" key="1">
    <source>
        <dbReference type="EMBL" id="QJA46541.1"/>
    </source>
</evidence>
<gene>
    <name evidence="2" type="ORF">MM415B00684_0022</name>
    <name evidence="1" type="ORF">TM448A00447_0018</name>
    <name evidence="3" type="ORF">TM448B00974_0016</name>
</gene>
<proteinExistence type="predicted"/>
<evidence type="ECO:0000313" key="3">
    <source>
        <dbReference type="EMBL" id="QJH97326.1"/>
    </source>
</evidence>
<dbReference type="AlphaFoldDB" id="A0A6H1ZGJ0"/>
<organism evidence="1">
    <name type="scientific">viral metagenome</name>
    <dbReference type="NCBI Taxonomy" id="1070528"/>
    <lineage>
        <taxon>unclassified sequences</taxon>
        <taxon>metagenomes</taxon>
        <taxon>organismal metagenomes</taxon>
    </lineage>
</organism>